<keyword evidence="3" id="KW-1185">Reference proteome</keyword>
<dbReference type="EMBL" id="RHLK01000002">
    <property type="protein sequence ID" value="MVO98995.1"/>
    <property type="molecule type" value="Genomic_DNA"/>
</dbReference>
<organism evidence="2 3">
    <name type="scientific">Paenibacillus lutrae</name>
    <dbReference type="NCBI Taxonomy" id="2078573"/>
    <lineage>
        <taxon>Bacteria</taxon>
        <taxon>Bacillati</taxon>
        <taxon>Bacillota</taxon>
        <taxon>Bacilli</taxon>
        <taxon>Bacillales</taxon>
        <taxon>Paenibacillaceae</taxon>
        <taxon>Paenibacillus</taxon>
    </lineage>
</organism>
<name>A0A7X3FFU1_9BACL</name>
<proteinExistence type="predicted"/>
<dbReference type="CDD" id="cd16359">
    <property type="entry name" value="VOC_BsCatE_like_C"/>
    <property type="match status" value="1"/>
</dbReference>
<dbReference type="Pfam" id="PF00903">
    <property type="entry name" value="Glyoxalase"/>
    <property type="match status" value="2"/>
</dbReference>
<dbReference type="InterPro" id="IPR004360">
    <property type="entry name" value="Glyas_Fos-R_dOase_dom"/>
</dbReference>
<dbReference type="Proteomes" id="UP000490800">
    <property type="component" value="Unassembled WGS sequence"/>
</dbReference>
<dbReference type="InterPro" id="IPR029068">
    <property type="entry name" value="Glyas_Bleomycin-R_OHBP_Dase"/>
</dbReference>
<dbReference type="PANTHER" id="PTHR43279:SF1">
    <property type="entry name" value="CATECHOL-2,3-DIOXYGENASE"/>
    <property type="match status" value="1"/>
</dbReference>
<feature type="domain" description="VOC" evidence="1">
    <location>
        <begin position="169"/>
        <end position="283"/>
    </location>
</feature>
<dbReference type="RefSeq" id="WP_157333607.1">
    <property type="nucleotide sequence ID" value="NZ_RHLK01000002.1"/>
</dbReference>
<protein>
    <submittedName>
        <fullName evidence="2">Glyoxalase</fullName>
    </submittedName>
</protein>
<gene>
    <name evidence="2" type="ORF">EDM21_05570</name>
</gene>
<feature type="domain" description="VOC" evidence="1">
    <location>
        <begin position="9"/>
        <end position="126"/>
    </location>
</feature>
<dbReference type="SUPFAM" id="SSF54593">
    <property type="entry name" value="Glyoxalase/Bleomycin resistance protein/Dihydroxybiphenyl dioxygenase"/>
    <property type="match status" value="2"/>
</dbReference>
<evidence type="ECO:0000313" key="3">
    <source>
        <dbReference type="Proteomes" id="UP000490800"/>
    </source>
</evidence>
<dbReference type="InterPro" id="IPR037523">
    <property type="entry name" value="VOC_core"/>
</dbReference>
<evidence type="ECO:0000259" key="1">
    <source>
        <dbReference type="PROSITE" id="PS51819"/>
    </source>
</evidence>
<sequence length="283" mass="30972">MPVIHPETHIGYVQIKVSHLAESVAFYRDVIGLKVLGQNASTAEMSADGKSPLVILEEVPGAVRIPERSAAGLYHFAILLPSRKELGFALRHLAEHRVPIGQGDHLVSEALYLNDPDGNGIEIYADRPRDTWQKDKSGHYIMATDPVDWESLLALAGDEAWSGMPAGAVIGHVHFHVGDLKEAERFYCELLGFEITLRFGPSALFIAAGGYHHHIGLNTWAGSGVRPAPANGTGLRWFTLVLPDEGELKRVIGLLQQNGIVVEERPDGFFVQDPWQIGIVLTV</sequence>
<accession>A0A7X3FFU1</accession>
<comment type="caution">
    <text evidence="2">The sequence shown here is derived from an EMBL/GenBank/DDBJ whole genome shotgun (WGS) entry which is preliminary data.</text>
</comment>
<dbReference type="OrthoDB" id="9792626at2"/>
<reference evidence="2 3" key="1">
    <citation type="journal article" date="2019" name="Microorganisms">
        <title>Paenibacillus lutrae sp. nov., A Chitinolytic Species Isolated from A River Otter in Castril Natural Park, Granada, Spain.</title>
        <authorList>
            <person name="Rodriguez M."/>
            <person name="Reina J.C."/>
            <person name="Bejar V."/>
            <person name="Llamas I."/>
        </authorList>
    </citation>
    <scope>NUCLEOTIDE SEQUENCE [LARGE SCALE GENOMIC DNA]</scope>
    <source>
        <strain evidence="2 3">N10</strain>
    </source>
</reference>
<dbReference type="AlphaFoldDB" id="A0A7X3FFU1"/>
<dbReference type="PROSITE" id="PS51819">
    <property type="entry name" value="VOC"/>
    <property type="match status" value="2"/>
</dbReference>
<dbReference type="CDD" id="cd07255">
    <property type="entry name" value="VOC_BsCatE_like_N"/>
    <property type="match status" value="1"/>
</dbReference>
<dbReference type="Gene3D" id="3.10.180.10">
    <property type="entry name" value="2,3-Dihydroxybiphenyl 1,2-Dioxygenase, domain 1"/>
    <property type="match status" value="2"/>
</dbReference>
<evidence type="ECO:0000313" key="2">
    <source>
        <dbReference type="EMBL" id="MVO98995.1"/>
    </source>
</evidence>
<dbReference type="PANTHER" id="PTHR43279">
    <property type="entry name" value="CATECHOL-2,3-DIOXYGENASE"/>
    <property type="match status" value="1"/>
</dbReference>